<accession>A0A382ZFY7</accession>
<name>A0A382ZFY7_9ZZZZ</name>
<feature type="non-terminal residue" evidence="1">
    <location>
        <position position="1"/>
    </location>
</feature>
<reference evidence="1" key="1">
    <citation type="submission" date="2018-05" db="EMBL/GenBank/DDBJ databases">
        <authorList>
            <person name="Lanie J.A."/>
            <person name="Ng W.-L."/>
            <person name="Kazmierczak K.M."/>
            <person name="Andrzejewski T.M."/>
            <person name="Davidsen T.M."/>
            <person name="Wayne K.J."/>
            <person name="Tettelin H."/>
            <person name="Glass J.I."/>
            <person name="Rusch D."/>
            <person name="Podicherti R."/>
            <person name="Tsui H.-C.T."/>
            <person name="Winkler M.E."/>
        </authorList>
    </citation>
    <scope>NUCLEOTIDE SEQUENCE</scope>
</reference>
<organism evidence="1">
    <name type="scientific">marine metagenome</name>
    <dbReference type="NCBI Taxonomy" id="408172"/>
    <lineage>
        <taxon>unclassified sequences</taxon>
        <taxon>metagenomes</taxon>
        <taxon>ecological metagenomes</taxon>
    </lineage>
</organism>
<dbReference type="EMBL" id="UINC01183056">
    <property type="protein sequence ID" value="SVD93608.1"/>
    <property type="molecule type" value="Genomic_DNA"/>
</dbReference>
<protein>
    <submittedName>
        <fullName evidence="1">Uncharacterized protein</fullName>
    </submittedName>
</protein>
<sequence length="255" mass="29749">DYEEERRREFEDAYALFKKAKESGKNELLFAVEDAILSSLNKDGITNYIKAANYSLLGQVSARLDDQTKFKISTKSRKKTATYPERILYNAQKAIFSPTDRKLLQDWEKIGPGRMMFIDDYEDFLKEEDADIDLVDLSDNSVDLEPKPIDRRETPSYYSEADYRVKVKWYPDNISRRFKWTFKLRSPRIEIDDTDSGEKTKIIVGKTSKNNHAFDKNLTLYGGGEYALIFSPRRNLVQYTFYSILGGVLTYVWLL</sequence>
<proteinExistence type="predicted"/>
<evidence type="ECO:0000313" key="1">
    <source>
        <dbReference type="EMBL" id="SVD93608.1"/>
    </source>
</evidence>
<dbReference type="AlphaFoldDB" id="A0A382ZFY7"/>
<gene>
    <name evidence="1" type="ORF">METZ01_LOCUS446462</name>
</gene>